<dbReference type="EMBL" id="BSNN01000002">
    <property type="protein sequence ID" value="GLQ34621.1"/>
    <property type="molecule type" value="Genomic_DNA"/>
</dbReference>
<sequence length="329" mass="38481">MSKKIYNICAVVQHGRLEYEAIIFALSFRAHNPDFEGRLIFLEPQPSEEWAYDPRMQDAGARDILLGQGAEIIPFENRHFGSDYPHSNKILGLRAMPADQPFVFFDTDTIFTGPITQVPFDFTRPMASMKREATWPEIDLYGPSYAEIWKALYDKFDLDFETSLDMDMPAEHWRRYLYFNAGFFFYKCPREFGDLFFKYASEIDANPPEQLETQSLRPWLDQVALPLVIHTLGGGRDTLPSGLLDGEITTHYRVMSLFYATAPDTAVEFLEQLVAPNKFKKVLKNHEPFKKLIFQRKGHKIRPLFNRQNLPRSEEVIRKRLKNHKLWMR</sequence>
<organism evidence="1 2">
    <name type="scientific">Amylibacter marinus</name>
    <dbReference type="NCBI Taxonomy" id="1475483"/>
    <lineage>
        <taxon>Bacteria</taxon>
        <taxon>Pseudomonadati</taxon>
        <taxon>Pseudomonadota</taxon>
        <taxon>Alphaproteobacteria</taxon>
        <taxon>Rhodobacterales</taxon>
        <taxon>Paracoccaceae</taxon>
        <taxon>Amylibacter</taxon>
    </lineage>
</organism>
<keyword evidence="2" id="KW-1185">Reference proteome</keyword>
<evidence type="ECO:0000313" key="1">
    <source>
        <dbReference type="EMBL" id="GLQ34621.1"/>
    </source>
</evidence>
<protein>
    <recommendedName>
        <fullName evidence="3">Rhamnan synthesis protein F</fullName>
    </recommendedName>
</protein>
<name>A0ABQ5VTB9_9RHOB</name>
<dbReference type="SUPFAM" id="SSF53448">
    <property type="entry name" value="Nucleotide-diphospho-sugar transferases"/>
    <property type="match status" value="1"/>
</dbReference>
<evidence type="ECO:0000313" key="2">
    <source>
        <dbReference type="Proteomes" id="UP001156694"/>
    </source>
</evidence>
<dbReference type="Proteomes" id="UP001156694">
    <property type="component" value="Unassembled WGS sequence"/>
</dbReference>
<comment type="caution">
    <text evidence="1">The sequence shown here is derived from an EMBL/GenBank/DDBJ whole genome shotgun (WGS) entry which is preliminary data.</text>
</comment>
<reference evidence="2" key="1">
    <citation type="journal article" date="2019" name="Int. J. Syst. Evol. Microbiol.">
        <title>The Global Catalogue of Microorganisms (GCM) 10K type strain sequencing project: providing services to taxonomists for standard genome sequencing and annotation.</title>
        <authorList>
            <consortium name="The Broad Institute Genomics Platform"/>
            <consortium name="The Broad Institute Genome Sequencing Center for Infectious Disease"/>
            <person name="Wu L."/>
            <person name="Ma J."/>
        </authorList>
    </citation>
    <scope>NUCLEOTIDE SEQUENCE [LARGE SCALE GENOMIC DNA]</scope>
    <source>
        <strain evidence="2">NBRC 110140</strain>
    </source>
</reference>
<accession>A0ABQ5VTB9</accession>
<evidence type="ECO:0008006" key="3">
    <source>
        <dbReference type="Google" id="ProtNLM"/>
    </source>
</evidence>
<gene>
    <name evidence="1" type="ORF">GCM10007939_09040</name>
</gene>
<dbReference type="RefSeq" id="WP_284376503.1">
    <property type="nucleotide sequence ID" value="NZ_BSNN01000002.1"/>
</dbReference>
<dbReference type="InterPro" id="IPR029044">
    <property type="entry name" value="Nucleotide-diphossugar_trans"/>
</dbReference>
<proteinExistence type="predicted"/>